<dbReference type="EMBL" id="ABIB01000016">
    <property type="protein sequence ID" value="EDP94546.1"/>
    <property type="molecule type" value="Genomic_DNA"/>
</dbReference>
<sequence length="173" mass="19503">MHPDRPRLKIPLETLDYILEFITLTVLIILWCYAIMKYMSMPDIIPTHFNLSGEVDGTGSKTSIWFLLGITTVLAVGIHILTKYPHIHNYMVEITEKNAAHNYKMSARLLRFVNLITLLVMSYIAFTVIKSALGETAATGNTLIYVMIAFGVIMPIILVIYVAKNQKVATSKK</sequence>
<dbReference type="OrthoDB" id="9808690at2"/>
<dbReference type="HOGENOM" id="CLU_120972_0_0_10"/>
<feature type="transmembrane region" description="Helical" evidence="1">
    <location>
        <begin position="112"/>
        <end position="132"/>
    </location>
</feature>
<accession>A9EAX4</accession>
<dbReference type="Pfam" id="PF07853">
    <property type="entry name" value="DUF1648"/>
    <property type="match status" value="1"/>
</dbReference>
<dbReference type="RefSeq" id="WP_007094617.1">
    <property type="nucleotide sequence ID" value="NZ_CP142125.1"/>
</dbReference>
<evidence type="ECO:0000259" key="2">
    <source>
        <dbReference type="Pfam" id="PF07853"/>
    </source>
</evidence>
<keyword evidence="1" id="KW-0472">Membrane</keyword>
<organism evidence="3 4">
    <name type="scientific">Kordia algicida OT-1</name>
    <dbReference type="NCBI Taxonomy" id="391587"/>
    <lineage>
        <taxon>Bacteria</taxon>
        <taxon>Pseudomonadati</taxon>
        <taxon>Bacteroidota</taxon>
        <taxon>Flavobacteriia</taxon>
        <taxon>Flavobacteriales</taxon>
        <taxon>Flavobacteriaceae</taxon>
        <taxon>Kordia</taxon>
    </lineage>
</organism>
<reference evidence="3 4" key="1">
    <citation type="journal article" date="2011" name="J. Bacteriol.">
        <title>Genome sequence of the algicidal bacterium Kordia algicida OT-1.</title>
        <authorList>
            <person name="Lee H.S."/>
            <person name="Kang S.G."/>
            <person name="Kwon K.K."/>
            <person name="Lee J.H."/>
            <person name="Kim S.J."/>
        </authorList>
    </citation>
    <scope>NUCLEOTIDE SEQUENCE [LARGE SCALE GENOMIC DNA]</scope>
    <source>
        <strain evidence="3 4">OT-1</strain>
    </source>
</reference>
<feature type="transmembrane region" description="Helical" evidence="1">
    <location>
        <begin position="17"/>
        <end position="36"/>
    </location>
</feature>
<name>A9EAX4_9FLAO</name>
<dbReference type="STRING" id="391587.KAOT1_10301"/>
<feature type="domain" description="DUF1648" evidence="2">
    <location>
        <begin position="26"/>
        <end position="71"/>
    </location>
</feature>
<proteinExistence type="predicted"/>
<feature type="transmembrane region" description="Helical" evidence="1">
    <location>
        <begin position="63"/>
        <end position="81"/>
    </location>
</feature>
<protein>
    <recommendedName>
        <fullName evidence="2">DUF1648 domain-containing protein</fullName>
    </recommendedName>
</protein>
<dbReference type="AlphaFoldDB" id="A9EAX4"/>
<dbReference type="eggNOG" id="COG4194">
    <property type="taxonomic scope" value="Bacteria"/>
</dbReference>
<dbReference type="Proteomes" id="UP000002945">
    <property type="component" value="Unassembled WGS sequence"/>
</dbReference>
<comment type="caution">
    <text evidence="3">The sequence shown here is derived from an EMBL/GenBank/DDBJ whole genome shotgun (WGS) entry which is preliminary data.</text>
</comment>
<keyword evidence="4" id="KW-1185">Reference proteome</keyword>
<keyword evidence="1" id="KW-1133">Transmembrane helix</keyword>
<evidence type="ECO:0000313" key="4">
    <source>
        <dbReference type="Proteomes" id="UP000002945"/>
    </source>
</evidence>
<feature type="transmembrane region" description="Helical" evidence="1">
    <location>
        <begin position="144"/>
        <end position="163"/>
    </location>
</feature>
<evidence type="ECO:0000313" key="3">
    <source>
        <dbReference type="EMBL" id="EDP94546.1"/>
    </source>
</evidence>
<dbReference type="InterPro" id="IPR012867">
    <property type="entry name" value="DUF1648"/>
</dbReference>
<evidence type="ECO:0000256" key="1">
    <source>
        <dbReference type="SAM" id="Phobius"/>
    </source>
</evidence>
<keyword evidence="1" id="KW-0812">Transmembrane</keyword>
<gene>
    <name evidence="3" type="ORF">KAOT1_10301</name>
</gene>